<feature type="region of interest" description="Disordered" evidence="6">
    <location>
        <begin position="1"/>
        <end position="119"/>
    </location>
</feature>
<feature type="region of interest" description="Sigma-70 factor domain-4" evidence="5">
    <location>
        <begin position="373"/>
        <end position="426"/>
    </location>
</feature>
<keyword evidence="4 5" id="KW-0804">Transcription</keyword>
<dbReference type="FunFam" id="1.10.10.10:FF:000004">
    <property type="entry name" value="RNA polymerase sigma factor SigA"/>
    <property type="match status" value="1"/>
</dbReference>
<proteinExistence type="inferred from homology"/>
<evidence type="ECO:0000313" key="10">
    <source>
        <dbReference type="Proteomes" id="UP000664164"/>
    </source>
</evidence>
<dbReference type="GO" id="GO:0016987">
    <property type="term" value="F:sigma factor activity"/>
    <property type="evidence" value="ECO:0007669"/>
    <property type="project" value="UniProtKB-UniRule"/>
</dbReference>
<dbReference type="AlphaFoldDB" id="A0A939KKY8"/>
<dbReference type="InterPro" id="IPR007624">
    <property type="entry name" value="RNA_pol_sigma70_r3"/>
</dbReference>
<evidence type="ECO:0000256" key="5">
    <source>
        <dbReference type="HAMAP-Rule" id="MF_00963"/>
    </source>
</evidence>
<name>A0A939KKY8_9MICC</name>
<keyword evidence="10" id="KW-1185">Reference proteome</keyword>
<comment type="subunit">
    <text evidence="5">Interacts transiently with the RNA polymerase catalytic core.</text>
</comment>
<evidence type="ECO:0000259" key="8">
    <source>
        <dbReference type="PROSITE" id="PS00716"/>
    </source>
</evidence>
<evidence type="ECO:0000313" key="9">
    <source>
        <dbReference type="EMBL" id="MBO1269384.1"/>
    </source>
</evidence>
<dbReference type="InterPro" id="IPR013324">
    <property type="entry name" value="RNA_pol_sigma_r3/r4-like"/>
</dbReference>
<dbReference type="InterPro" id="IPR007630">
    <property type="entry name" value="RNA_pol_sigma70_r4"/>
</dbReference>
<dbReference type="EMBL" id="JAFNLL010000043">
    <property type="protein sequence ID" value="MBO1269384.1"/>
    <property type="molecule type" value="Genomic_DNA"/>
</dbReference>
<keyword evidence="5" id="KW-0963">Cytoplasm</keyword>
<dbReference type="PROSITE" id="PS00716">
    <property type="entry name" value="SIGMA70_2"/>
    <property type="match status" value="1"/>
</dbReference>
<feature type="compositionally biased region" description="Low complexity" evidence="6">
    <location>
        <begin position="57"/>
        <end position="69"/>
    </location>
</feature>
<dbReference type="PANTHER" id="PTHR30603:SF59">
    <property type="entry name" value="RNA POLYMERASE PRINCIPAL SIGMA FACTOR HRDA"/>
    <property type="match status" value="1"/>
</dbReference>
<evidence type="ECO:0000256" key="6">
    <source>
        <dbReference type="SAM" id="MobiDB-lite"/>
    </source>
</evidence>
<dbReference type="Pfam" id="PF04539">
    <property type="entry name" value="Sigma70_r3"/>
    <property type="match status" value="1"/>
</dbReference>
<dbReference type="Gene3D" id="1.10.10.10">
    <property type="entry name" value="Winged helix-like DNA-binding domain superfamily/Winged helix DNA-binding domain"/>
    <property type="match status" value="2"/>
</dbReference>
<evidence type="ECO:0000256" key="4">
    <source>
        <dbReference type="ARBA" id="ARBA00023163"/>
    </source>
</evidence>
<evidence type="ECO:0000256" key="2">
    <source>
        <dbReference type="ARBA" id="ARBA00023082"/>
    </source>
</evidence>
<dbReference type="GO" id="GO:0005737">
    <property type="term" value="C:cytoplasm"/>
    <property type="evidence" value="ECO:0007669"/>
    <property type="project" value="UniProtKB-SubCell"/>
</dbReference>
<dbReference type="PANTHER" id="PTHR30603">
    <property type="entry name" value="RNA POLYMERASE SIGMA FACTOR RPO"/>
    <property type="match status" value="1"/>
</dbReference>
<dbReference type="Pfam" id="PF04542">
    <property type="entry name" value="Sigma70_r2"/>
    <property type="match status" value="1"/>
</dbReference>
<dbReference type="Proteomes" id="UP000664164">
    <property type="component" value="Unassembled WGS sequence"/>
</dbReference>
<dbReference type="Pfam" id="PF00140">
    <property type="entry name" value="Sigma70_r1_2"/>
    <property type="match status" value="1"/>
</dbReference>
<dbReference type="FunFam" id="1.10.10.10:FF:000002">
    <property type="entry name" value="RNA polymerase sigma factor SigA"/>
    <property type="match status" value="1"/>
</dbReference>
<dbReference type="NCBIfam" id="TIGR02937">
    <property type="entry name" value="sigma70-ECF"/>
    <property type="match status" value="1"/>
</dbReference>
<dbReference type="RefSeq" id="WP_207617241.1">
    <property type="nucleotide sequence ID" value="NZ_JAFNLL010000043.1"/>
</dbReference>
<comment type="subcellular location">
    <subcellularLocation>
        <location evidence="5">Cytoplasm</location>
    </subcellularLocation>
</comment>
<dbReference type="HAMAP" id="MF_00963">
    <property type="entry name" value="Sigma70_RpoD_SigA"/>
    <property type="match status" value="1"/>
</dbReference>
<dbReference type="NCBIfam" id="NF004561">
    <property type="entry name" value="PRK05901.1-3"/>
    <property type="match status" value="1"/>
</dbReference>
<feature type="compositionally biased region" description="Basic and acidic residues" evidence="6">
    <location>
        <begin position="1"/>
        <end position="10"/>
    </location>
</feature>
<dbReference type="InterPro" id="IPR009042">
    <property type="entry name" value="RNA_pol_sigma70_r1_2"/>
</dbReference>
<dbReference type="InterPro" id="IPR014284">
    <property type="entry name" value="RNA_pol_sigma-70_dom"/>
</dbReference>
<dbReference type="SUPFAM" id="SSF88946">
    <property type="entry name" value="Sigma2 domain of RNA polymerase sigma factors"/>
    <property type="match status" value="1"/>
</dbReference>
<dbReference type="InterPro" id="IPR000943">
    <property type="entry name" value="RNA_pol_sigma70"/>
</dbReference>
<keyword evidence="1 5" id="KW-0805">Transcription regulation</keyword>
<dbReference type="FunFam" id="1.10.601.10:FF:000001">
    <property type="entry name" value="RNA polymerase sigma factor SigA"/>
    <property type="match status" value="1"/>
</dbReference>
<dbReference type="SUPFAM" id="SSF88659">
    <property type="entry name" value="Sigma3 and sigma4 domains of RNA polymerase sigma factors"/>
    <property type="match status" value="2"/>
</dbReference>
<feature type="domain" description="RNA polymerase sigma-70" evidence="7">
    <location>
        <begin position="229"/>
        <end position="242"/>
    </location>
</feature>
<evidence type="ECO:0000256" key="3">
    <source>
        <dbReference type="ARBA" id="ARBA00023125"/>
    </source>
</evidence>
<evidence type="ECO:0000259" key="7">
    <source>
        <dbReference type="PROSITE" id="PS00715"/>
    </source>
</evidence>
<feature type="domain" description="RNA polymerase sigma-70" evidence="8">
    <location>
        <begin position="398"/>
        <end position="424"/>
    </location>
</feature>
<feature type="short sequence motif" description="Interaction with polymerase core subunit RpoC" evidence="5">
    <location>
        <begin position="229"/>
        <end position="232"/>
    </location>
</feature>
<feature type="region of interest" description="Sigma-70 factor domain-3" evidence="5">
    <location>
        <begin position="284"/>
        <end position="360"/>
    </location>
</feature>
<accession>A0A939KKY8</accession>
<feature type="DNA-binding region" description="H-T-H motif" evidence="5">
    <location>
        <begin position="399"/>
        <end position="418"/>
    </location>
</feature>
<dbReference type="Pfam" id="PF04545">
    <property type="entry name" value="Sigma70_r4"/>
    <property type="match status" value="1"/>
</dbReference>
<dbReference type="InterPro" id="IPR028630">
    <property type="entry name" value="Sigma70_RpoD"/>
</dbReference>
<comment type="function">
    <text evidence="5">Sigma factors are initiation factors that promote the attachment of RNA polymerase to specific initiation sites and are then released. This sigma factor is the primary sigma factor during exponential growth.</text>
</comment>
<dbReference type="InterPro" id="IPR012760">
    <property type="entry name" value="RNA_pol_sigma_RpoD_C"/>
</dbReference>
<comment type="similarity">
    <text evidence="5">Belongs to the sigma-70 factor family. RpoD/SigA subfamily.</text>
</comment>
<dbReference type="PROSITE" id="PS00715">
    <property type="entry name" value="SIGMA70_1"/>
    <property type="match status" value="1"/>
</dbReference>
<dbReference type="InterPro" id="IPR036388">
    <property type="entry name" value="WH-like_DNA-bd_sf"/>
</dbReference>
<feature type="region of interest" description="Sigma-70 factor domain-2" evidence="5">
    <location>
        <begin position="205"/>
        <end position="275"/>
    </location>
</feature>
<dbReference type="Gene3D" id="1.10.601.10">
    <property type="entry name" value="RNA Polymerase Primary Sigma Factor"/>
    <property type="match status" value="2"/>
</dbReference>
<gene>
    <name evidence="5" type="primary">sigA</name>
    <name evidence="9" type="ORF">J1902_15660</name>
</gene>
<dbReference type="CDD" id="cd06171">
    <property type="entry name" value="Sigma70_r4"/>
    <property type="match status" value="1"/>
</dbReference>
<reference evidence="9" key="1">
    <citation type="submission" date="2021-03" db="EMBL/GenBank/DDBJ databases">
        <title>A new species, PO-11, isolated from a karst cave deposit.</title>
        <authorList>
            <person name="Zhaoxiaoyong W."/>
        </authorList>
    </citation>
    <scope>NUCLEOTIDE SEQUENCE</scope>
    <source>
        <strain evidence="9">PO-11</strain>
    </source>
</reference>
<dbReference type="GO" id="GO:0003677">
    <property type="term" value="F:DNA binding"/>
    <property type="evidence" value="ECO:0007669"/>
    <property type="project" value="UniProtKB-UniRule"/>
</dbReference>
<dbReference type="GO" id="GO:0006352">
    <property type="term" value="P:DNA-templated transcription initiation"/>
    <property type="evidence" value="ECO:0007669"/>
    <property type="project" value="UniProtKB-UniRule"/>
</dbReference>
<dbReference type="InterPro" id="IPR013325">
    <property type="entry name" value="RNA_pol_sigma_r2"/>
</dbReference>
<feature type="compositionally biased region" description="Low complexity" evidence="6">
    <location>
        <begin position="24"/>
        <end position="48"/>
    </location>
</feature>
<feature type="compositionally biased region" description="Acidic residues" evidence="6">
    <location>
        <begin position="73"/>
        <end position="86"/>
    </location>
</feature>
<dbReference type="InterPro" id="IPR007627">
    <property type="entry name" value="RNA_pol_sigma70_r2"/>
</dbReference>
<sequence length="438" mass="47744">MTPSSAEKEPAAQAELSAEEKKAATSAKRAATRAANKASAEGASAADKPAPKKRGPKPGAKAAAEAASKSGDVDAEDVDVEDEDFDPAAPDVELSEDDVEEGAAAKDKPAATGSGFVYSDADDDDAPVQQVMSAGATADPVKDYLKQIGKVALLNAEQEVDLALRIEAGLFAEEKINADDGSMDAKLKRELEFVIHDGKRAKNHLLEANLRLVVSLAKRYTGRGMLFLDLIQEGNLGLIRAVEKFDYTKGFKFSTYATWWIRQAITRAMADQARTIRIPVHMVEVINKLARVQRQMLQDLGREPTPEELALELDMTPEKVVEVQKYGREPISLHTPLGEDGDSEFGDLIEDSEAVVPADAVSFTLLQEQLHSVLDTLSEREAGVVAMRFGLTDGQPKTLDEIGKVYGVTRERIRQIESKTMSKLRHPSRSQVLRDYLD</sequence>
<dbReference type="PRINTS" id="PR00046">
    <property type="entry name" value="SIGMA70FCT"/>
</dbReference>
<dbReference type="FunFam" id="1.10.601.10:FF:000003">
    <property type="entry name" value="RNA polymerase sigma factor SigA"/>
    <property type="match status" value="1"/>
</dbReference>
<protein>
    <recommendedName>
        <fullName evidence="5">RNA polymerase sigma factor SigA</fullName>
    </recommendedName>
</protein>
<comment type="caution">
    <text evidence="9">The sequence shown here is derived from an EMBL/GenBank/DDBJ whole genome shotgun (WGS) entry which is preliminary data.</text>
</comment>
<evidence type="ECO:0000256" key="1">
    <source>
        <dbReference type="ARBA" id="ARBA00023015"/>
    </source>
</evidence>
<keyword evidence="3 5" id="KW-0238">DNA-binding</keyword>
<organism evidence="9 10">
    <name type="scientific">Arthrobacter cavernae</name>
    <dbReference type="NCBI Taxonomy" id="2817681"/>
    <lineage>
        <taxon>Bacteria</taxon>
        <taxon>Bacillati</taxon>
        <taxon>Actinomycetota</taxon>
        <taxon>Actinomycetes</taxon>
        <taxon>Micrococcales</taxon>
        <taxon>Micrococcaceae</taxon>
        <taxon>Arthrobacter</taxon>
    </lineage>
</organism>
<dbReference type="NCBIfam" id="TIGR02393">
    <property type="entry name" value="RpoD_Cterm"/>
    <property type="match status" value="1"/>
</dbReference>
<keyword evidence="2 5" id="KW-0731">Sigma factor</keyword>
<dbReference type="InterPro" id="IPR050239">
    <property type="entry name" value="Sigma-70_RNA_pol_init_factors"/>
</dbReference>